<evidence type="ECO:0008006" key="3">
    <source>
        <dbReference type="Google" id="ProtNLM"/>
    </source>
</evidence>
<dbReference type="RefSeq" id="XP_010921953.1">
    <property type="nucleotide sequence ID" value="XM_010923651.3"/>
</dbReference>
<dbReference type="Gene3D" id="3.40.50.150">
    <property type="entry name" value="Vaccinia Virus protein VP39"/>
    <property type="match status" value="1"/>
</dbReference>
<dbReference type="Proteomes" id="UP000504607">
    <property type="component" value="Chromosome 5"/>
</dbReference>
<dbReference type="KEGG" id="egu:105045388"/>
<gene>
    <name evidence="2" type="primary">LOC105045388</name>
</gene>
<sequence>MEDAGTHDACSPDLLYLKSSFLAMEPADYFISLARQSDGGSITERVQTFILEHCINSIEDKGTACNLTYMKNILKKVITAAESTHDVVVEGLYEQLAYYLTSHMDDDLLIEKNRIYRQISFLCSSGHDDKCLNSMNLVVPLQCSLNMLEGDTGCALWPSSLFLSELILSYPMTFSNKFCFEVGSGVGLVGVILKHVGASKVILSDGDMSTLENMKLNLELNHLASETMASQRICENPNMVECKHLPWESASESELQTYHPDIVLGADIIYDPLYVPHLIRVLSVLLRPLKFCSSERKAGDLSCYRCTRTTEDMNGDNSPNEAKEAPNAYIAAVIRNMETFNYFLKLAAEASLSVLDVTATMKPKNLLPYMLSYDRSSVHLYQVSFSCI</sequence>
<dbReference type="AlphaFoldDB" id="A0A6I9REB6"/>
<keyword evidence="1" id="KW-1185">Reference proteome</keyword>
<evidence type="ECO:0000313" key="2">
    <source>
        <dbReference type="RefSeq" id="XP_010921953.1"/>
    </source>
</evidence>
<evidence type="ECO:0000313" key="1">
    <source>
        <dbReference type="Proteomes" id="UP000504607"/>
    </source>
</evidence>
<dbReference type="PANTHER" id="PTHR14614:SF130">
    <property type="entry name" value="PROTEIN-LYSINE N-METHYLTRANSFERASE EEF2KMT"/>
    <property type="match status" value="1"/>
</dbReference>
<dbReference type="Pfam" id="PF10294">
    <property type="entry name" value="Methyltransf_16"/>
    <property type="match status" value="1"/>
</dbReference>
<dbReference type="PANTHER" id="PTHR14614">
    <property type="entry name" value="HEPATOCELLULAR CARCINOMA-ASSOCIATED ANTIGEN"/>
    <property type="match status" value="1"/>
</dbReference>
<reference evidence="2" key="1">
    <citation type="submission" date="2025-08" db="UniProtKB">
        <authorList>
            <consortium name="RefSeq"/>
        </authorList>
    </citation>
    <scope>IDENTIFICATION</scope>
</reference>
<dbReference type="InParanoid" id="A0A6I9REB6"/>
<proteinExistence type="predicted"/>
<accession>A0A6I9REB6</accession>
<protein>
    <recommendedName>
        <fullName evidence="3">Protein-lysine N-methyltransferase EEF2KMT</fullName>
    </recommendedName>
</protein>
<dbReference type="OrthoDB" id="194386at2759"/>
<dbReference type="SUPFAM" id="SSF53335">
    <property type="entry name" value="S-adenosyl-L-methionine-dependent methyltransferases"/>
    <property type="match status" value="1"/>
</dbReference>
<dbReference type="InterPro" id="IPR029063">
    <property type="entry name" value="SAM-dependent_MTases_sf"/>
</dbReference>
<dbReference type="InterPro" id="IPR019410">
    <property type="entry name" value="Methyltransf_16"/>
</dbReference>
<name>A0A6I9REB6_ELAGV</name>
<organism evidence="1 2">
    <name type="scientific">Elaeis guineensis var. tenera</name>
    <name type="common">Oil palm</name>
    <dbReference type="NCBI Taxonomy" id="51953"/>
    <lineage>
        <taxon>Eukaryota</taxon>
        <taxon>Viridiplantae</taxon>
        <taxon>Streptophyta</taxon>
        <taxon>Embryophyta</taxon>
        <taxon>Tracheophyta</taxon>
        <taxon>Spermatophyta</taxon>
        <taxon>Magnoliopsida</taxon>
        <taxon>Liliopsida</taxon>
        <taxon>Arecaceae</taxon>
        <taxon>Arecoideae</taxon>
        <taxon>Cocoseae</taxon>
        <taxon>Elaeidinae</taxon>
        <taxon>Elaeis</taxon>
    </lineage>
</organism>
<dbReference type="GeneID" id="105045388"/>